<sequence>MPSIIQLKTCCFCCSTETGTKIIGWLQTIGSAIGMILVIIALVVSVQHLNKPEYEVVKGTDGSTINDKAITEAVIVASAIGFVIYLISGLLGLFLLIGVYKRNMRYVRIWVIISVVVLILSLAVIVIRGILKIAGKDSADIIWPIVSFLLSVYFTLVVYSFYRENKSGTSGHI</sequence>
<organism evidence="2">
    <name type="scientific">Triatoma matogrossensis</name>
    <dbReference type="NCBI Taxonomy" id="162370"/>
    <lineage>
        <taxon>Eukaryota</taxon>
        <taxon>Metazoa</taxon>
        <taxon>Ecdysozoa</taxon>
        <taxon>Arthropoda</taxon>
        <taxon>Hexapoda</taxon>
        <taxon>Insecta</taxon>
        <taxon>Pterygota</taxon>
        <taxon>Neoptera</taxon>
        <taxon>Paraneoptera</taxon>
        <taxon>Hemiptera</taxon>
        <taxon>Heteroptera</taxon>
        <taxon>Panheteroptera</taxon>
        <taxon>Cimicomorpha</taxon>
        <taxon>Reduviidae</taxon>
        <taxon>Triatominae</taxon>
        <taxon>Triatoma</taxon>
    </lineage>
</organism>
<accession>E2J7G6</accession>
<reference evidence="2" key="1">
    <citation type="journal article" date="2012" name="Am. J. Trop. Med. Hyg.">
        <title>An insight into the sialotranscriptome of Triatoma matogrossensis, a kissing bug associated with fogo selvagem in South America.</title>
        <authorList>
            <person name="Assumpcao T.C."/>
            <person name="Eaton D.P."/>
            <person name="Pham V.M."/>
            <person name="Francischetti I.M."/>
            <person name="Aoki V."/>
            <person name="Hans-Filho G."/>
            <person name="Rivitti E.A."/>
            <person name="Valenzuela J.G."/>
            <person name="Diaz L.A."/>
            <person name="Ribeiro J.M."/>
        </authorList>
    </citation>
    <scope>NUCLEOTIDE SEQUENCE</scope>
    <source>
        <tissue evidence="2">Salivary gland</tissue>
    </source>
</reference>
<dbReference type="EMBL" id="HP429384">
    <property type="protein sequence ID" value="ADN29884.1"/>
    <property type="molecule type" value="mRNA"/>
</dbReference>
<feature type="transmembrane region" description="Helical" evidence="1">
    <location>
        <begin position="109"/>
        <end position="130"/>
    </location>
</feature>
<keyword evidence="1" id="KW-1133">Transmembrane helix</keyword>
<feature type="transmembrane region" description="Helical" evidence="1">
    <location>
        <begin position="69"/>
        <end position="97"/>
    </location>
</feature>
<keyword evidence="1" id="KW-0472">Membrane</keyword>
<evidence type="ECO:0000313" key="2">
    <source>
        <dbReference type="EMBL" id="ADN29884.1"/>
    </source>
</evidence>
<protein>
    <submittedName>
        <fullName evidence="2">Hypothetical viral protein</fullName>
    </submittedName>
</protein>
<dbReference type="TCDB" id="2.A.74.2.2">
    <property type="family name" value="the 4 tms multidrug endosomal transporter (met) family"/>
</dbReference>
<proteinExistence type="evidence at transcript level"/>
<keyword evidence="1" id="KW-0812">Transmembrane</keyword>
<name>E2J7G6_9HEMI</name>
<dbReference type="AlphaFoldDB" id="E2J7G6"/>
<feature type="transmembrane region" description="Helical" evidence="1">
    <location>
        <begin position="29"/>
        <end position="49"/>
    </location>
</feature>
<dbReference type="PANTHER" id="PTHR36694">
    <property type="entry name" value="PASIFLORA 1, ISOFORM A-RELATED"/>
    <property type="match status" value="1"/>
</dbReference>
<dbReference type="PANTHER" id="PTHR36694:SF11">
    <property type="entry name" value="LP21121P-RELATED"/>
    <property type="match status" value="1"/>
</dbReference>
<evidence type="ECO:0000256" key="1">
    <source>
        <dbReference type="SAM" id="Phobius"/>
    </source>
</evidence>
<feature type="transmembrane region" description="Helical" evidence="1">
    <location>
        <begin position="142"/>
        <end position="162"/>
    </location>
</feature>